<feature type="transmembrane region" description="Helical" evidence="4">
    <location>
        <begin position="12"/>
        <end position="32"/>
    </location>
</feature>
<proteinExistence type="predicted"/>
<protein>
    <submittedName>
        <fullName evidence="6">MFS transporter</fullName>
    </submittedName>
</protein>
<evidence type="ECO:0000256" key="2">
    <source>
        <dbReference type="ARBA" id="ARBA00022989"/>
    </source>
</evidence>
<evidence type="ECO:0000313" key="7">
    <source>
        <dbReference type="Proteomes" id="UP001142648"/>
    </source>
</evidence>
<dbReference type="InterPro" id="IPR011701">
    <property type="entry name" value="MFS"/>
</dbReference>
<feature type="transmembrane region" description="Helical" evidence="4">
    <location>
        <begin position="141"/>
        <end position="164"/>
    </location>
</feature>
<dbReference type="PROSITE" id="PS50850">
    <property type="entry name" value="MFS"/>
    <property type="match status" value="1"/>
</dbReference>
<evidence type="ECO:0000259" key="5">
    <source>
        <dbReference type="PROSITE" id="PS50850"/>
    </source>
</evidence>
<evidence type="ECO:0000256" key="3">
    <source>
        <dbReference type="ARBA" id="ARBA00023136"/>
    </source>
</evidence>
<dbReference type="EMBL" id="JAOAMV010000001">
    <property type="protein sequence ID" value="MCT2557382.1"/>
    <property type="molecule type" value="Genomic_DNA"/>
</dbReference>
<feature type="transmembrane region" description="Helical" evidence="4">
    <location>
        <begin position="83"/>
        <end position="102"/>
    </location>
</feature>
<keyword evidence="7" id="KW-1185">Reference proteome</keyword>
<dbReference type="SUPFAM" id="SSF103473">
    <property type="entry name" value="MFS general substrate transporter"/>
    <property type="match status" value="1"/>
</dbReference>
<dbReference type="Pfam" id="PF07690">
    <property type="entry name" value="MFS_1"/>
    <property type="match status" value="1"/>
</dbReference>
<accession>A0A9X2VXZ2</accession>
<organism evidence="6 7">
    <name type="scientific">Tsuneonella litorea</name>
    <dbReference type="NCBI Taxonomy" id="2976475"/>
    <lineage>
        <taxon>Bacteria</taxon>
        <taxon>Pseudomonadati</taxon>
        <taxon>Pseudomonadota</taxon>
        <taxon>Alphaproteobacteria</taxon>
        <taxon>Sphingomonadales</taxon>
        <taxon>Erythrobacteraceae</taxon>
        <taxon>Tsuneonella</taxon>
    </lineage>
</organism>
<evidence type="ECO:0000256" key="1">
    <source>
        <dbReference type="ARBA" id="ARBA00022692"/>
    </source>
</evidence>
<dbReference type="GO" id="GO:0022857">
    <property type="term" value="F:transmembrane transporter activity"/>
    <property type="evidence" value="ECO:0007669"/>
    <property type="project" value="InterPro"/>
</dbReference>
<feature type="transmembrane region" description="Helical" evidence="4">
    <location>
        <begin position="251"/>
        <end position="274"/>
    </location>
</feature>
<dbReference type="PANTHER" id="PTHR23528:SF1">
    <property type="entry name" value="MAJOR FACILITATOR SUPERFAMILY (MFS) PROFILE DOMAIN-CONTAINING PROTEIN"/>
    <property type="match status" value="1"/>
</dbReference>
<keyword evidence="1 4" id="KW-0812">Transmembrane</keyword>
<feature type="transmembrane region" description="Helical" evidence="4">
    <location>
        <begin position="375"/>
        <end position="393"/>
    </location>
</feature>
<keyword evidence="2 4" id="KW-1133">Transmembrane helix</keyword>
<feature type="domain" description="Major facilitator superfamily (MFS) profile" evidence="5">
    <location>
        <begin position="219"/>
        <end position="398"/>
    </location>
</feature>
<feature type="transmembrane region" description="Helical" evidence="4">
    <location>
        <begin position="52"/>
        <end position="71"/>
    </location>
</feature>
<feature type="transmembrane region" description="Helical" evidence="4">
    <location>
        <begin position="311"/>
        <end position="329"/>
    </location>
</feature>
<evidence type="ECO:0000256" key="4">
    <source>
        <dbReference type="SAM" id="Phobius"/>
    </source>
</evidence>
<name>A0A9X2VXZ2_9SPHN</name>
<feature type="transmembrane region" description="Helical" evidence="4">
    <location>
        <begin position="170"/>
        <end position="189"/>
    </location>
</feature>
<dbReference type="Proteomes" id="UP001142648">
    <property type="component" value="Unassembled WGS sequence"/>
</dbReference>
<reference evidence="6" key="1">
    <citation type="submission" date="2022-09" db="EMBL/GenBank/DDBJ databases">
        <title>The genome sequence of Tsuneonella sp. YG55.</title>
        <authorList>
            <person name="Liu Y."/>
        </authorList>
    </citation>
    <scope>NUCLEOTIDE SEQUENCE</scope>
    <source>
        <strain evidence="6">YG55</strain>
    </source>
</reference>
<evidence type="ECO:0000313" key="6">
    <source>
        <dbReference type="EMBL" id="MCT2557382.1"/>
    </source>
</evidence>
<dbReference type="Gene3D" id="1.20.1250.20">
    <property type="entry name" value="MFS general substrate transporter like domains"/>
    <property type="match status" value="2"/>
</dbReference>
<dbReference type="AlphaFoldDB" id="A0A9X2VXZ2"/>
<sequence>MAVTPGQPRIERFILVYALAWAGGAIAYTPFLTLLLPERIADLLGPARAVDWLSGIAFCGAVAASAAHIAFGYASDITRNRRGWIAAGLVLSSAVLAIFPAVSGFWPTIGVVVLWQCGLNMMLAPLAALAGDVVPDARKGLLGGALSFAPALGAASGALVTWPGLAASDARPAVVAGLVVACLVPVLLIRLPRPPGGQPDAATGAGQADAEARGRNRKVVVRMWLARLSLQIAEAALFAFLYLWFRAIDPSLGASGTAIVFGAVLVVSTPVALAVGRWADRHGRPLAPLSACAAVSAVGLAAMALSRGTVPAIAAYGLFGVASSVFLALHSAQTLRILPRPDRRGRDLGFFNLTNTTPSLVMPALALALVPTFGFAGLFATLAGLAALAAVLVPRIRA</sequence>
<dbReference type="InterPro" id="IPR036259">
    <property type="entry name" value="MFS_trans_sf"/>
</dbReference>
<comment type="caution">
    <text evidence="6">The sequence shown here is derived from an EMBL/GenBank/DDBJ whole genome shotgun (WGS) entry which is preliminary data.</text>
</comment>
<feature type="transmembrane region" description="Helical" evidence="4">
    <location>
        <begin position="108"/>
        <end position="129"/>
    </location>
</feature>
<dbReference type="RefSeq" id="WP_259960150.1">
    <property type="nucleotide sequence ID" value="NZ_JAOAMV010000001.1"/>
</dbReference>
<feature type="transmembrane region" description="Helical" evidence="4">
    <location>
        <begin position="286"/>
        <end position="305"/>
    </location>
</feature>
<keyword evidence="3 4" id="KW-0472">Membrane</keyword>
<gene>
    <name evidence="6" type="ORF">N0B51_00130</name>
</gene>
<feature type="transmembrane region" description="Helical" evidence="4">
    <location>
        <begin position="224"/>
        <end position="245"/>
    </location>
</feature>
<feature type="transmembrane region" description="Helical" evidence="4">
    <location>
        <begin position="350"/>
        <end position="369"/>
    </location>
</feature>
<dbReference type="InterPro" id="IPR020846">
    <property type="entry name" value="MFS_dom"/>
</dbReference>
<dbReference type="PANTHER" id="PTHR23528">
    <property type="match status" value="1"/>
</dbReference>